<dbReference type="InterPro" id="IPR006680">
    <property type="entry name" value="Amidohydro-rel"/>
</dbReference>
<organism evidence="4 5">
    <name type="scientific">Banduia mediterranea</name>
    <dbReference type="NCBI Taxonomy" id="3075609"/>
    <lineage>
        <taxon>Bacteria</taxon>
        <taxon>Pseudomonadati</taxon>
        <taxon>Pseudomonadota</taxon>
        <taxon>Gammaproteobacteria</taxon>
        <taxon>Nevskiales</taxon>
        <taxon>Algiphilaceae</taxon>
        <taxon>Banduia</taxon>
    </lineage>
</organism>
<gene>
    <name evidence="4" type="ORF">RM530_11650</name>
</gene>
<name>A0ABU2WLT2_9GAMM</name>
<dbReference type="GO" id="GO:0004151">
    <property type="term" value="F:dihydroorotase activity"/>
    <property type="evidence" value="ECO:0007669"/>
    <property type="project" value="UniProtKB-EC"/>
</dbReference>
<dbReference type="InterPro" id="IPR032466">
    <property type="entry name" value="Metal_Hydrolase"/>
</dbReference>
<dbReference type="SUPFAM" id="SSF51338">
    <property type="entry name" value="Composite domain of metallo-dependent hydrolases"/>
    <property type="match status" value="1"/>
</dbReference>
<dbReference type="InterPro" id="IPR024403">
    <property type="entry name" value="DHOase_cat"/>
</dbReference>
<dbReference type="InterPro" id="IPR011059">
    <property type="entry name" value="Metal-dep_hydrolase_composite"/>
</dbReference>
<keyword evidence="5" id="KW-1185">Reference proteome</keyword>
<accession>A0ABU2WLT2</accession>
<dbReference type="PANTHER" id="PTHR43668">
    <property type="entry name" value="ALLANTOINASE"/>
    <property type="match status" value="1"/>
</dbReference>
<dbReference type="Proteomes" id="UP001254608">
    <property type="component" value="Unassembled WGS sequence"/>
</dbReference>
<feature type="domain" description="Dihydroorotase catalytic" evidence="3">
    <location>
        <begin position="53"/>
        <end position="239"/>
    </location>
</feature>
<dbReference type="SUPFAM" id="SSF51556">
    <property type="entry name" value="Metallo-dependent hydrolases"/>
    <property type="match status" value="1"/>
</dbReference>
<dbReference type="EMBL" id="JAVRIC010000016">
    <property type="protein sequence ID" value="MDT0498012.1"/>
    <property type="molecule type" value="Genomic_DNA"/>
</dbReference>
<dbReference type="Pfam" id="PF12890">
    <property type="entry name" value="DHOase"/>
    <property type="match status" value="1"/>
</dbReference>
<dbReference type="NCBIfam" id="NF005791">
    <property type="entry name" value="PRK07627.1"/>
    <property type="match status" value="1"/>
</dbReference>
<dbReference type="NCBIfam" id="TIGR00857">
    <property type="entry name" value="pyrC_multi"/>
    <property type="match status" value="1"/>
</dbReference>
<dbReference type="RefSeq" id="WP_311365403.1">
    <property type="nucleotide sequence ID" value="NZ_JAVRIC010000016.1"/>
</dbReference>
<dbReference type="Gene3D" id="2.30.40.10">
    <property type="entry name" value="Urease, subunit C, domain 1"/>
    <property type="match status" value="1"/>
</dbReference>
<comment type="caution">
    <text evidence="4">The sequence shown here is derived from an EMBL/GenBank/DDBJ whole genome shotgun (WGS) entry which is preliminary data.</text>
</comment>
<keyword evidence="1" id="KW-0665">Pyrimidine biosynthesis</keyword>
<keyword evidence="4" id="KW-0378">Hydrolase</keyword>
<protein>
    <submittedName>
        <fullName evidence="4">Dihydroorotase</fullName>
        <ecNumber evidence="4">3.5.2.3</ecNumber>
    </submittedName>
</protein>
<evidence type="ECO:0000259" key="3">
    <source>
        <dbReference type="Pfam" id="PF12890"/>
    </source>
</evidence>
<evidence type="ECO:0000313" key="4">
    <source>
        <dbReference type="EMBL" id="MDT0498012.1"/>
    </source>
</evidence>
<reference evidence="4 5" key="1">
    <citation type="submission" date="2023-09" db="EMBL/GenBank/DDBJ databases">
        <authorList>
            <person name="Rey-Velasco X."/>
        </authorList>
    </citation>
    <scope>NUCLEOTIDE SEQUENCE [LARGE SCALE GENOMIC DNA]</scope>
    <source>
        <strain evidence="4 5">W345</strain>
    </source>
</reference>
<evidence type="ECO:0000256" key="1">
    <source>
        <dbReference type="ARBA" id="ARBA00022975"/>
    </source>
</evidence>
<dbReference type="InterPro" id="IPR004722">
    <property type="entry name" value="DHOase"/>
</dbReference>
<dbReference type="PANTHER" id="PTHR43668:SF2">
    <property type="entry name" value="ALLANTOINASE"/>
    <property type="match status" value="1"/>
</dbReference>
<sequence>MNGSSLLICGARIIDPANGFDGEGFVSVREGRIESCGRLRPGGDFDQTLGAEGRWLMPGLIDLAGRLREPGQSGKGTLRSESRAALAGGITTLVLPPDTRPAIDSPAVLDWLRSRVAELGDFELLPLGALTRGLEGRVLAEMAALSAAGCVGVSQATAPLDDSLLMRRALEYAATLDLSVHIVPMSGALAGNGCAHEGAVATRLGLPAIPVAAETTAMAQWLALAETTGARLHFGRLSSARAATMLIQAQSAGLPVTADVAMHALWLSDADLEGFDPHCHVIPPLREADDREALRHAVASGAIGAICSDHQPHEGDAKTNPFPLTEPGISGLDTLLSLGLGLIDQGVIEPIDLVARLTSGPARILRRASGSLTPGARADFVLLDPQARWDVGPQTLLSRGRNTPFLGRSLRGRVLGTWFSGRRVFER</sequence>
<dbReference type="InterPro" id="IPR050138">
    <property type="entry name" value="DHOase/Allantoinase_Hydrolase"/>
</dbReference>
<dbReference type="Gene3D" id="3.20.20.140">
    <property type="entry name" value="Metal-dependent hydrolases"/>
    <property type="match status" value="1"/>
</dbReference>
<evidence type="ECO:0000259" key="2">
    <source>
        <dbReference type="Pfam" id="PF01979"/>
    </source>
</evidence>
<evidence type="ECO:0000313" key="5">
    <source>
        <dbReference type="Proteomes" id="UP001254608"/>
    </source>
</evidence>
<proteinExistence type="predicted"/>
<dbReference type="EC" id="3.5.2.3" evidence="4"/>
<dbReference type="Pfam" id="PF01979">
    <property type="entry name" value="Amidohydro_1"/>
    <property type="match status" value="1"/>
</dbReference>
<feature type="domain" description="Amidohydrolase-related" evidence="2">
    <location>
        <begin position="262"/>
        <end position="424"/>
    </location>
</feature>
<dbReference type="CDD" id="cd01317">
    <property type="entry name" value="DHOase_IIa"/>
    <property type="match status" value="1"/>
</dbReference>